<evidence type="ECO:0000313" key="2">
    <source>
        <dbReference type="EMBL" id="KAG8231257.1"/>
    </source>
</evidence>
<dbReference type="EMBL" id="KZ308545">
    <property type="protein sequence ID" value="KAG8231257.1"/>
    <property type="molecule type" value="Genomic_DNA"/>
</dbReference>
<dbReference type="PANTHER" id="PTHR16231">
    <property type="entry name" value="COMM DOMAIN-CONTAINING PROTEIN 4-8 FAMILY MEMBER"/>
    <property type="match status" value="1"/>
</dbReference>
<dbReference type="InterPro" id="IPR017920">
    <property type="entry name" value="COMM"/>
</dbReference>
<dbReference type="GO" id="GO:0045892">
    <property type="term" value="P:negative regulation of DNA-templated transcription"/>
    <property type="evidence" value="ECO:0007669"/>
    <property type="project" value="TreeGrafter"/>
</dbReference>
<dbReference type="Proteomes" id="UP000792457">
    <property type="component" value="Unassembled WGS sequence"/>
</dbReference>
<dbReference type="PANTHER" id="PTHR16231:SF2">
    <property type="entry name" value="COMM DOMAIN-CONTAINING PROTEIN 7"/>
    <property type="match status" value="1"/>
</dbReference>
<proteinExistence type="predicted"/>
<dbReference type="AlphaFoldDB" id="A0A8K0KA90"/>
<gene>
    <name evidence="2" type="ORF">J437_LFUL011111</name>
</gene>
<dbReference type="GO" id="GO:0051059">
    <property type="term" value="F:NF-kappaB binding"/>
    <property type="evidence" value="ECO:0007669"/>
    <property type="project" value="TreeGrafter"/>
</dbReference>
<dbReference type="OrthoDB" id="76101at2759"/>
<keyword evidence="3" id="KW-1185">Reference proteome</keyword>
<comment type="caution">
    <text evidence="2">The sequence shown here is derived from an EMBL/GenBank/DDBJ whole genome shotgun (WGS) entry which is preliminary data.</text>
</comment>
<organism evidence="2 3">
    <name type="scientific">Ladona fulva</name>
    <name type="common">Scarce chaser dragonfly</name>
    <name type="synonym">Libellula fulva</name>
    <dbReference type="NCBI Taxonomy" id="123851"/>
    <lineage>
        <taxon>Eukaryota</taxon>
        <taxon>Metazoa</taxon>
        <taxon>Ecdysozoa</taxon>
        <taxon>Arthropoda</taxon>
        <taxon>Hexapoda</taxon>
        <taxon>Insecta</taxon>
        <taxon>Pterygota</taxon>
        <taxon>Palaeoptera</taxon>
        <taxon>Odonata</taxon>
        <taxon>Epiprocta</taxon>
        <taxon>Anisoptera</taxon>
        <taxon>Libelluloidea</taxon>
        <taxon>Libellulidae</taxon>
        <taxon>Ladona</taxon>
    </lineage>
</organism>
<evidence type="ECO:0000259" key="1">
    <source>
        <dbReference type="PROSITE" id="PS51269"/>
    </source>
</evidence>
<dbReference type="Pfam" id="PF07258">
    <property type="entry name" value="COMM_domain"/>
    <property type="match status" value="1"/>
</dbReference>
<dbReference type="PROSITE" id="PS51269">
    <property type="entry name" value="COMM"/>
    <property type="match status" value="1"/>
</dbReference>
<dbReference type="InterPro" id="IPR047155">
    <property type="entry name" value="COMMD4/6/7/8"/>
</dbReference>
<feature type="domain" description="COMM" evidence="1">
    <location>
        <begin position="12"/>
        <end position="80"/>
    </location>
</feature>
<evidence type="ECO:0000313" key="3">
    <source>
        <dbReference type="Proteomes" id="UP000792457"/>
    </source>
</evidence>
<dbReference type="GO" id="GO:0033209">
    <property type="term" value="P:tumor necrosis factor-mediated signaling pathway"/>
    <property type="evidence" value="ECO:0007669"/>
    <property type="project" value="TreeGrafter"/>
</dbReference>
<reference evidence="2" key="2">
    <citation type="submission" date="2017-10" db="EMBL/GenBank/DDBJ databases">
        <title>Ladona fulva Genome sequencing and assembly.</title>
        <authorList>
            <person name="Murali S."/>
            <person name="Richards S."/>
            <person name="Bandaranaike D."/>
            <person name="Bellair M."/>
            <person name="Blankenburg K."/>
            <person name="Chao H."/>
            <person name="Dinh H."/>
            <person name="Doddapaneni H."/>
            <person name="Dugan-Rocha S."/>
            <person name="Elkadiri S."/>
            <person name="Gnanaolivu R."/>
            <person name="Hernandez B."/>
            <person name="Skinner E."/>
            <person name="Javaid M."/>
            <person name="Lee S."/>
            <person name="Li M."/>
            <person name="Ming W."/>
            <person name="Munidasa M."/>
            <person name="Muniz J."/>
            <person name="Nguyen L."/>
            <person name="Hughes D."/>
            <person name="Osuji N."/>
            <person name="Pu L.-L."/>
            <person name="Puazo M."/>
            <person name="Qu C."/>
            <person name="Quiroz J."/>
            <person name="Raj R."/>
            <person name="Weissenberger G."/>
            <person name="Xin Y."/>
            <person name="Zou X."/>
            <person name="Han Y."/>
            <person name="Worley K."/>
            <person name="Muzny D."/>
            <person name="Gibbs R."/>
        </authorList>
    </citation>
    <scope>NUCLEOTIDE SEQUENCE</scope>
    <source>
        <strain evidence="2">Sampled in the wild</strain>
    </source>
</reference>
<accession>A0A8K0KA90</accession>
<protein>
    <recommendedName>
        <fullName evidence="1">COMM domain-containing protein</fullName>
    </recommendedName>
</protein>
<reference evidence="2" key="1">
    <citation type="submission" date="2013-04" db="EMBL/GenBank/DDBJ databases">
        <authorList>
            <person name="Qu J."/>
            <person name="Murali S.C."/>
            <person name="Bandaranaike D."/>
            <person name="Bellair M."/>
            <person name="Blankenburg K."/>
            <person name="Chao H."/>
            <person name="Dinh H."/>
            <person name="Doddapaneni H."/>
            <person name="Downs B."/>
            <person name="Dugan-Rocha S."/>
            <person name="Elkadiri S."/>
            <person name="Gnanaolivu R.D."/>
            <person name="Hernandez B."/>
            <person name="Javaid M."/>
            <person name="Jayaseelan J.C."/>
            <person name="Lee S."/>
            <person name="Li M."/>
            <person name="Ming W."/>
            <person name="Munidasa M."/>
            <person name="Muniz J."/>
            <person name="Nguyen L."/>
            <person name="Ongeri F."/>
            <person name="Osuji N."/>
            <person name="Pu L.-L."/>
            <person name="Puazo M."/>
            <person name="Qu C."/>
            <person name="Quiroz J."/>
            <person name="Raj R."/>
            <person name="Weissenberger G."/>
            <person name="Xin Y."/>
            <person name="Zou X."/>
            <person name="Han Y."/>
            <person name="Richards S."/>
            <person name="Worley K."/>
            <person name="Muzny D."/>
            <person name="Gibbs R."/>
        </authorList>
    </citation>
    <scope>NUCLEOTIDE SEQUENCE</scope>
    <source>
        <strain evidence="2">Sampled in the wild</strain>
    </source>
</reference>
<name>A0A8K0KA90_LADFU</name>
<sequence length="80" mass="8987">MSATLDEISNSKIVDAEWNFGVTASSSEMKVVGTTYLHLKLLVESGNGTIKTLHFEMTLPQFYSFLHELERAKSSLEYLT</sequence>